<dbReference type="InterPro" id="IPR036388">
    <property type="entry name" value="WH-like_DNA-bd_sf"/>
</dbReference>
<accession>A0A7W9EW70</accession>
<organism evidence="2 3">
    <name type="scientific">Sphingomonas aerophila</name>
    <dbReference type="NCBI Taxonomy" id="1344948"/>
    <lineage>
        <taxon>Bacteria</taxon>
        <taxon>Pseudomonadati</taxon>
        <taxon>Pseudomonadota</taxon>
        <taxon>Alphaproteobacteria</taxon>
        <taxon>Sphingomonadales</taxon>
        <taxon>Sphingomonadaceae</taxon>
        <taxon>Sphingomonas</taxon>
    </lineage>
</organism>
<evidence type="ECO:0000259" key="1">
    <source>
        <dbReference type="Pfam" id="PF01726"/>
    </source>
</evidence>
<evidence type="ECO:0000313" key="2">
    <source>
        <dbReference type="EMBL" id="MBB5715417.1"/>
    </source>
</evidence>
<feature type="domain" description="LexA repressor DNA-binding" evidence="1">
    <location>
        <begin position="12"/>
        <end position="69"/>
    </location>
</feature>
<gene>
    <name evidence="2" type="ORF">FHS94_002263</name>
</gene>
<dbReference type="Proteomes" id="UP000546200">
    <property type="component" value="Unassembled WGS sequence"/>
</dbReference>
<dbReference type="AlphaFoldDB" id="A0A7W9EW70"/>
<dbReference type="Pfam" id="PF01726">
    <property type="entry name" value="LexA_DNA_bind"/>
    <property type="match status" value="1"/>
</dbReference>
<protein>
    <submittedName>
        <fullName evidence="2">SOS-response transcriptional repressor LexA</fullName>
    </submittedName>
</protein>
<keyword evidence="3" id="KW-1185">Reference proteome</keyword>
<sequence length="123" mass="13373">MGAPFTPPLSPPRRAEVLALVIQRIIRTGTSPTSGEIASALSVSRQRAQQLIDQLVREGVLEKTPGSPRSLRIRDLKHCRHVIVETLRGLGITASEPMGDLLPPLSPVQLPVLPPFEHLPDPD</sequence>
<dbReference type="InterPro" id="IPR036390">
    <property type="entry name" value="WH_DNA-bd_sf"/>
</dbReference>
<proteinExistence type="predicted"/>
<dbReference type="GO" id="GO:0004252">
    <property type="term" value="F:serine-type endopeptidase activity"/>
    <property type="evidence" value="ECO:0007669"/>
    <property type="project" value="InterPro"/>
</dbReference>
<dbReference type="GO" id="GO:0006508">
    <property type="term" value="P:proteolysis"/>
    <property type="evidence" value="ECO:0007669"/>
    <property type="project" value="InterPro"/>
</dbReference>
<comment type="caution">
    <text evidence="2">The sequence shown here is derived from an EMBL/GenBank/DDBJ whole genome shotgun (WGS) entry which is preliminary data.</text>
</comment>
<reference evidence="2 3" key="1">
    <citation type="submission" date="2020-08" db="EMBL/GenBank/DDBJ databases">
        <title>Genomic Encyclopedia of Type Strains, Phase IV (KMG-IV): sequencing the most valuable type-strain genomes for metagenomic binning, comparative biology and taxonomic classification.</title>
        <authorList>
            <person name="Goeker M."/>
        </authorList>
    </citation>
    <scope>NUCLEOTIDE SEQUENCE [LARGE SCALE GENOMIC DNA]</scope>
    <source>
        <strain evidence="2 3">DSM 100044</strain>
    </source>
</reference>
<dbReference type="EMBL" id="JACIJK010000006">
    <property type="protein sequence ID" value="MBB5715417.1"/>
    <property type="molecule type" value="Genomic_DNA"/>
</dbReference>
<dbReference type="SUPFAM" id="SSF46785">
    <property type="entry name" value="Winged helix' DNA-binding domain"/>
    <property type="match status" value="1"/>
</dbReference>
<dbReference type="Gene3D" id="1.10.10.10">
    <property type="entry name" value="Winged helix-like DNA-binding domain superfamily/Winged helix DNA-binding domain"/>
    <property type="match status" value="1"/>
</dbReference>
<name>A0A7W9EW70_9SPHN</name>
<dbReference type="InterPro" id="IPR006199">
    <property type="entry name" value="LexA_DNA-bd_dom"/>
</dbReference>
<evidence type="ECO:0000313" key="3">
    <source>
        <dbReference type="Proteomes" id="UP000546200"/>
    </source>
</evidence>
<dbReference type="RefSeq" id="WP_184057707.1">
    <property type="nucleotide sequence ID" value="NZ_JACIJK010000006.1"/>
</dbReference>